<dbReference type="PRINTS" id="PR00812">
    <property type="entry name" value="BCTERIALGSPF"/>
</dbReference>
<feature type="transmembrane region" description="Helical" evidence="8">
    <location>
        <begin position="222"/>
        <end position="239"/>
    </location>
</feature>
<organism evidence="10 11">
    <name type="scientific">Chloracidobacterium sp. N</name>
    <dbReference type="NCBI Taxonomy" id="2821540"/>
    <lineage>
        <taxon>Bacteria</taxon>
        <taxon>Pseudomonadati</taxon>
        <taxon>Acidobacteriota</taxon>
        <taxon>Terriglobia</taxon>
        <taxon>Terriglobales</taxon>
        <taxon>Acidobacteriaceae</taxon>
        <taxon>Chloracidobacterium</taxon>
        <taxon>Chloracidobacterium aggregatum</taxon>
    </lineage>
</organism>
<evidence type="ECO:0000256" key="5">
    <source>
        <dbReference type="ARBA" id="ARBA00022692"/>
    </source>
</evidence>
<keyword evidence="7 8" id="KW-0472">Membrane</keyword>
<dbReference type="Gene3D" id="1.20.81.30">
    <property type="entry name" value="Type II secretion system (T2SS), domain F"/>
    <property type="match status" value="2"/>
</dbReference>
<evidence type="ECO:0000256" key="2">
    <source>
        <dbReference type="ARBA" id="ARBA00005745"/>
    </source>
</evidence>
<keyword evidence="4" id="KW-0997">Cell inner membrane</keyword>
<feature type="transmembrane region" description="Helical" evidence="8">
    <location>
        <begin position="374"/>
        <end position="398"/>
    </location>
</feature>
<evidence type="ECO:0000259" key="9">
    <source>
        <dbReference type="Pfam" id="PF00482"/>
    </source>
</evidence>
<comment type="similarity">
    <text evidence="2">Belongs to the GSP F family.</text>
</comment>
<evidence type="ECO:0000313" key="11">
    <source>
        <dbReference type="Proteomes" id="UP000677668"/>
    </source>
</evidence>
<keyword evidence="6 8" id="KW-1133">Transmembrane helix</keyword>
<evidence type="ECO:0000256" key="3">
    <source>
        <dbReference type="ARBA" id="ARBA00022475"/>
    </source>
</evidence>
<dbReference type="Proteomes" id="UP000677668">
    <property type="component" value="Chromosome 1"/>
</dbReference>
<gene>
    <name evidence="10" type="ORF">J8C05_02045</name>
</gene>
<keyword evidence="11" id="KW-1185">Reference proteome</keyword>
<dbReference type="InterPro" id="IPR003004">
    <property type="entry name" value="GspF/PilC"/>
</dbReference>
<protein>
    <submittedName>
        <fullName evidence="10">Type II secretion system F family protein</fullName>
    </submittedName>
</protein>
<dbReference type="RefSeq" id="WP_211422561.1">
    <property type="nucleotide sequence ID" value="NZ_CP072642.1"/>
</dbReference>
<proteinExistence type="inferred from homology"/>
<feature type="domain" description="Type II secretion system protein GspF" evidence="9">
    <location>
        <begin position="271"/>
        <end position="393"/>
    </location>
</feature>
<feature type="transmembrane region" description="Helical" evidence="8">
    <location>
        <begin position="168"/>
        <end position="190"/>
    </location>
</feature>
<dbReference type="InterPro" id="IPR018076">
    <property type="entry name" value="T2SS_GspF_dom"/>
</dbReference>
<keyword evidence="5 8" id="KW-0812">Transmembrane</keyword>
<dbReference type="PANTHER" id="PTHR30012:SF7">
    <property type="entry name" value="PROTEIN TRANSPORT PROTEIN HOFC HOMOLOG"/>
    <property type="match status" value="1"/>
</dbReference>
<reference evidence="10 11" key="1">
    <citation type="submission" date="2021-03" db="EMBL/GenBank/DDBJ databases">
        <title>Genomic and phenotypic characterization of Chloracidobacterium isolates provides evidence for multiple species.</title>
        <authorList>
            <person name="Saini M.K."/>
            <person name="Costas A.M.G."/>
            <person name="Tank M."/>
            <person name="Bryant D.A."/>
        </authorList>
    </citation>
    <scope>NUCLEOTIDE SEQUENCE [LARGE SCALE GENOMIC DNA]</scope>
    <source>
        <strain evidence="10 11">N</strain>
    </source>
</reference>
<keyword evidence="3" id="KW-1003">Cell membrane</keyword>
<accession>A0ABX8AZX0</accession>
<name>A0ABX8AZX0_9BACT</name>
<dbReference type="PANTHER" id="PTHR30012">
    <property type="entry name" value="GENERAL SECRETION PATHWAY PROTEIN"/>
    <property type="match status" value="1"/>
</dbReference>
<evidence type="ECO:0000313" key="10">
    <source>
        <dbReference type="EMBL" id="QUV94257.1"/>
    </source>
</evidence>
<evidence type="ECO:0000256" key="8">
    <source>
        <dbReference type="SAM" id="Phobius"/>
    </source>
</evidence>
<evidence type="ECO:0000256" key="7">
    <source>
        <dbReference type="ARBA" id="ARBA00023136"/>
    </source>
</evidence>
<sequence>MPEFTCRLGTPSGDIVTRIVEANGIEELRARLQNEGFRIFAIERPVRQALSRSLFGGVKVKSQEFLLYNQQLATLLRAGLPLLQVLNILIRRQPPGAFRTVLEDVERRITRGALLSEAYGEHPDVFPRLLTASVLAGERSGELDAVLERYVTYAKATAEVRRKLIKTLTYPAVLTVASVALVALLTTYVIPKFATLYESSQSQLPLVTVYVVAVSKAVESNMSWAGPLLLAALLGFFIWRRTTHGRDVLDGLLLRLPIVGDIIRQSTTVRFCRSAATLLNGGLPLLESLDIASEVIGNRRIARTMPDVVRGIQEGKTLVEVLERAAWLPPLATDMIGVGEQSGALVTMLDEVAQFYEAELDVKIASLTALVEPVVLTFMGTIVLIVVMALYLPILSFATGGAAAR</sequence>
<evidence type="ECO:0000256" key="4">
    <source>
        <dbReference type="ARBA" id="ARBA00022519"/>
    </source>
</evidence>
<dbReference type="Pfam" id="PF00482">
    <property type="entry name" value="T2SSF"/>
    <property type="match status" value="2"/>
</dbReference>
<dbReference type="InterPro" id="IPR042094">
    <property type="entry name" value="T2SS_GspF_sf"/>
</dbReference>
<comment type="subcellular location">
    <subcellularLocation>
        <location evidence="1">Cell inner membrane</location>
        <topology evidence="1">Multi-pass membrane protein</topology>
    </subcellularLocation>
</comment>
<evidence type="ECO:0000256" key="6">
    <source>
        <dbReference type="ARBA" id="ARBA00022989"/>
    </source>
</evidence>
<evidence type="ECO:0000256" key="1">
    <source>
        <dbReference type="ARBA" id="ARBA00004429"/>
    </source>
</evidence>
<feature type="domain" description="Type II secretion system protein GspF" evidence="9">
    <location>
        <begin position="70"/>
        <end position="191"/>
    </location>
</feature>
<dbReference type="EMBL" id="CP072642">
    <property type="protein sequence ID" value="QUV94257.1"/>
    <property type="molecule type" value="Genomic_DNA"/>
</dbReference>